<dbReference type="PANTHER" id="PTHR44591">
    <property type="entry name" value="STRESS RESPONSE REGULATOR PROTEIN 1"/>
    <property type="match status" value="1"/>
</dbReference>
<accession>A0A1W1WC41</accession>
<name>A0A1W1WC41_SULTA</name>
<sequence>MDHNDRSDTGAPRVLIVDDTPETRDILRHMVTIAGGTVVATLDSGSQAAAVIQQTPVDLVFLDYQMAGWSGLTTAQHLHTQWPLLPLVMITVMADPATRQAAFDAGVRHFLGKPVTVDEIRTVLRTVKATAARGTPDEWAAWVRPFESEETP</sequence>
<evidence type="ECO:0000313" key="7">
    <source>
        <dbReference type="EMBL" id="SMC03864.1"/>
    </source>
</evidence>
<dbReference type="InterPro" id="IPR001789">
    <property type="entry name" value="Sig_transdc_resp-reg_receiver"/>
</dbReference>
<dbReference type="PANTHER" id="PTHR44591:SF14">
    <property type="entry name" value="PROTEIN PILG"/>
    <property type="match status" value="1"/>
</dbReference>
<dbReference type="GO" id="GO:0000160">
    <property type="term" value="P:phosphorelay signal transduction system"/>
    <property type="evidence" value="ECO:0007669"/>
    <property type="project" value="UniProtKB-KW"/>
</dbReference>
<feature type="domain" description="Response regulatory" evidence="6">
    <location>
        <begin position="13"/>
        <end position="128"/>
    </location>
</feature>
<dbReference type="EMBL" id="FWWY01000001">
    <property type="protein sequence ID" value="SMC03864.1"/>
    <property type="molecule type" value="Genomic_DNA"/>
</dbReference>
<dbReference type="Proteomes" id="UP000192660">
    <property type="component" value="Unassembled WGS sequence"/>
</dbReference>
<dbReference type="PROSITE" id="PS50110">
    <property type="entry name" value="RESPONSE_REGULATORY"/>
    <property type="match status" value="1"/>
</dbReference>
<reference evidence="8" key="1">
    <citation type="submission" date="2017-04" db="EMBL/GenBank/DDBJ databases">
        <authorList>
            <person name="Varghese N."/>
            <person name="Submissions S."/>
        </authorList>
    </citation>
    <scope>NUCLEOTIDE SEQUENCE [LARGE SCALE GENOMIC DNA]</scope>
    <source>
        <strain evidence="8">DSM 9293</strain>
    </source>
</reference>
<protein>
    <recommendedName>
        <fullName evidence="1">Stage 0 sporulation protein A homolog</fullName>
    </recommendedName>
</protein>
<evidence type="ECO:0000259" key="6">
    <source>
        <dbReference type="PROSITE" id="PS50110"/>
    </source>
</evidence>
<evidence type="ECO:0000256" key="4">
    <source>
        <dbReference type="ARBA" id="ARBA00024867"/>
    </source>
</evidence>
<dbReference type="AlphaFoldDB" id="A0A1W1WC41"/>
<comment type="function">
    <text evidence="4">May play the central regulatory role in sporulation. It may be an element of the effector pathway responsible for the activation of sporulation genes in response to nutritional stress. Spo0A may act in concert with spo0H (a sigma factor) to control the expression of some genes that are critical to the sporulation process.</text>
</comment>
<feature type="modified residue" description="4-aspartylphosphate" evidence="5">
    <location>
        <position position="63"/>
    </location>
</feature>
<evidence type="ECO:0000256" key="5">
    <source>
        <dbReference type="PROSITE-ProRule" id="PRU00169"/>
    </source>
</evidence>
<dbReference type="Pfam" id="PF00072">
    <property type="entry name" value="Response_reg"/>
    <property type="match status" value="1"/>
</dbReference>
<dbReference type="Gene3D" id="3.40.50.2300">
    <property type="match status" value="1"/>
</dbReference>
<dbReference type="SMART" id="SM00448">
    <property type="entry name" value="REC"/>
    <property type="match status" value="1"/>
</dbReference>
<keyword evidence="8" id="KW-1185">Reference proteome</keyword>
<organism evidence="7 8">
    <name type="scientific">Sulfobacillus thermosulfidooxidans (strain DSM 9293 / VKM B-1269 / AT-1)</name>
    <dbReference type="NCBI Taxonomy" id="929705"/>
    <lineage>
        <taxon>Bacteria</taxon>
        <taxon>Bacillati</taxon>
        <taxon>Bacillota</taxon>
        <taxon>Clostridia</taxon>
        <taxon>Eubacteriales</taxon>
        <taxon>Clostridiales Family XVII. Incertae Sedis</taxon>
        <taxon>Sulfobacillus</taxon>
    </lineage>
</organism>
<gene>
    <name evidence="7" type="ORF">SAMN00768000_1317</name>
</gene>
<dbReference type="InterPro" id="IPR050595">
    <property type="entry name" value="Bact_response_regulator"/>
</dbReference>
<evidence type="ECO:0000313" key="8">
    <source>
        <dbReference type="Proteomes" id="UP000192660"/>
    </source>
</evidence>
<evidence type="ECO:0000256" key="3">
    <source>
        <dbReference type="ARBA" id="ARBA00023012"/>
    </source>
</evidence>
<keyword evidence="3" id="KW-0902">Two-component regulatory system</keyword>
<proteinExistence type="predicted"/>
<dbReference type="RefSeq" id="WP_176213176.1">
    <property type="nucleotide sequence ID" value="NZ_FWWY01000001.1"/>
</dbReference>
<evidence type="ECO:0000256" key="2">
    <source>
        <dbReference type="ARBA" id="ARBA00022553"/>
    </source>
</evidence>
<keyword evidence="2 5" id="KW-0597">Phosphoprotein</keyword>
<evidence type="ECO:0000256" key="1">
    <source>
        <dbReference type="ARBA" id="ARBA00018672"/>
    </source>
</evidence>
<dbReference type="InterPro" id="IPR011006">
    <property type="entry name" value="CheY-like_superfamily"/>
</dbReference>
<dbReference type="SUPFAM" id="SSF52172">
    <property type="entry name" value="CheY-like"/>
    <property type="match status" value="1"/>
</dbReference>